<gene>
    <name evidence="3" type="ORF">LXN57_03125</name>
</gene>
<evidence type="ECO:0000313" key="3">
    <source>
        <dbReference type="EMBL" id="MCM4076555.1"/>
    </source>
</evidence>
<name>A0ABT0XS02_9ACTN</name>
<dbReference type="EMBL" id="JAMQOL010000003">
    <property type="protein sequence ID" value="MCM4076555.1"/>
    <property type="molecule type" value="Genomic_DNA"/>
</dbReference>
<reference evidence="3 4" key="1">
    <citation type="submission" date="2022-06" db="EMBL/GenBank/DDBJ databases">
        <title>Actinoplanes abujensis sp. nov., isolated from Nigerian arid soil.</title>
        <authorList>
            <person name="Ding P."/>
        </authorList>
    </citation>
    <scope>NUCLEOTIDE SEQUENCE [LARGE SCALE GENOMIC DNA]</scope>
    <source>
        <strain evidence="4">TRM88002</strain>
    </source>
</reference>
<dbReference type="SUPFAM" id="SSF51430">
    <property type="entry name" value="NAD(P)-linked oxidoreductase"/>
    <property type="match status" value="1"/>
</dbReference>
<proteinExistence type="predicted"/>
<sequence>MRITGPGIWGPPRDHDEAIRVLRRSVELGVTFIDTADSYGPEVSEDLIREALHDGRGYGDVVIATKGGFTRSGPNQWAAVGRPEYLRQCIRMSLRRLGVERIDLWQLHRIDPLTPRADQFGVLREFLDEGLAAQIGLSEVTVADVKEAQAAGVPVASVQNRYNLGDRRAEELVDYCAEEGIAFIPWAPVDAGTLARPGGPLDAVARSHPGTTTGQLALAWLLRRSPVMVPIPGTSSVAHLEENCAAAGVELADEEYEALTKAA</sequence>
<protein>
    <submittedName>
        <fullName evidence="3">Aldo/keto reductase</fullName>
    </submittedName>
</protein>
<dbReference type="InterPro" id="IPR023210">
    <property type="entry name" value="NADP_OxRdtase_dom"/>
</dbReference>
<comment type="caution">
    <text evidence="3">The sequence shown here is derived from an EMBL/GenBank/DDBJ whole genome shotgun (WGS) entry which is preliminary data.</text>
</comment>
<organism evidence="3 4">
    <name type="scientific">Paractinoplanes hotanensis</name>
    <dbReference type="NCBI Taxonomy" id="2906497"/>
    <lineage>
        <taxon>Bacteria</taxon>
        <taxon>Bacillati</taxon>
        <taxon>Actinomycetota</taxon>
        <taxon>Actinomycetes</taxon>
        <taxon>Micromonosporales</taxon>
        <taxon>Micromonosporaceae</taxon>
        <taxon>Paractinoplanes</taxon>
    </lineage>
</organism>
<keyword evidence="1" id="KW-0560">Oxidoreductase</keyword>
<dbReference type="Proteomes" id="UP001523216">
    <property type="component" value="Unassembled WGS sequence"/>
</dbReference>
<feature type="domain" description="NADP-dependent oxidoreductase" evidence="2">
    <location>
        <begin position="13"/>
        <end position="262"/>
    </location>
</feature>
<evidence type="ECO:0000256" key="1">
    <source>
        <dbReference type="ARBA" id="ARBA00023002"/>
    </source>
</evidence>
<dbReference type="Pfam" id="PF00248">
    <property type="entry name" value="Aldo_ket_red"/>
    <property type="match status" value="1"/>
</dbReference>
<dbReference type="InterPro" id="IPR050791">
    <property type="entry name" value="Aldo-Keto_reductase"/>
</dbReference>
<keyword evidence="4" id="KW-1185">Reference proteome</keyword>
<accession>A0ABT0XS02</accession>
<dbReference type="Gene3D" id="3.20.20.100">
    <property type="entry name" value="NADP-dependent oxidoreductase domain"/>
    <property type="match status" value="1"/>
</dbReference>
<evidence type="ECO:0000259" key="2">
    <source>
        <dbReference type="Pfam" id="PF00248"/>
    </source>
</evidence>
<evidence type="ECO:0000313" key="4">
    <source>
        <dbReference type="Proteomes" id="UP001523216"/>
    </source>
</evidence>
<dbReference type="CDD" id="cd19088">
    <property type="entry name" value="AKR_AKR13B1"/>
    <property type="match status" value="1"/>
</dbReference>
<dbReference type="PANTHER" id="PTHR43625:SF40">
    <property type="entry name" value="ALDO-KETO REDUCTASE YAKC [NADP(+)]"/>
    <property type="match status" value="1"/>
</dbReference>
<dbReference type="InterPro" id="IPR036812">
    <property type="entry name" value="NAD(P)_OxRdtase_dom_sf"/>
</dbReference>
<dbReference type="PANTHER" id="PTHR43625">
    <property type="entry name" value="AFLATOXIN B1 ALDEHYDE REDUCTASE"/>
    <property type="match status" value="1"/>
</dbReference>